<proteinExistence type="predicted"/>
<reference evidence="1" key="2">
    <citation type="submission" date="2004-02" db="EMBL/GenBank/DDBJ databases">
        <authorList>
            <consortium name="Genoscope"/>
            <consortium name="Whitehead Institute Centre for Genome Research"/>
        </authorList>
    </citation>
    <scope>NUCLEOTIDE SEQUENCE</scope>
</reference>
<dbReference type="EMBL" id="CAAE01007642">
    <property type="protein sequence ID" value="CAF90588.1"/>
    <property type="molecule type" value="Genomic_DNA"/>
</dbReference>
<organism evidence="1">
    <name type="scientific">Tetraodon nigroviridis</name>
    <name type="common">Spotted green pufferfish</name>
    <name type="synonym">Chelonodon nigroviridis</name>
    <dbReference type="NCBI Taxonomy" id="99883"/>
    <lineage>
        <taxon>Eukaryota</taxon>
        <taxon>Metazoa</taxon>
        <taxon>Chordata</taxon>
        <taxon>Craniata</taxon>
        <taxon>Vertebrata</taxon>
        <taxon>Euteleostomi</taxon>
        <taxon>Actinopterygii</taxon>
        <taxon>Neopterygii</taxon>
        <taxon>Teleostei</taxon>
        <taxon>Neoteleostei</taxon>
        <taxon>Acanthomorphata</taxon>
        <taxon>Eupercaria</taxon>
        <taxon>Tetraodontiformes</taxon>
        <taxon>Tetradontoidea</taxon>
        <taxon>Tetraodontidae</taxon>
        <taxon>Tetraodon</taxon>
    </lineage>
</organism>
<comment type="caution">
    <text evidence="1">The sequence shown here is derived from an EMBL/GenBank/DDBJ whole genome shotgun (WGS) entry which is preliminary data.</text>
</comment>
<dbReference type="OrthoDB" id="410381at2759"/>
<dbReference type="PANTHER" id="PTHR46238:SF8">
    <property type="entry name" value="ENDONUCLEASE_EXONUCLEASE_PHOSPHATASE DOMAIN-CONTAINING PROTEIN"/>
    <property type="match status" value="1"/>
</dbReference>
<dbReference type="AlphaFoldDB" id="Q4T944"/>
<reference evidence="1" key="1">
    <citation type="journal article" date="2004" name="Nature">
        <title>Genome duplication in the teleost fish Tetraodon nigroviridis reveals the early vertebrate proto-karyotype.</title>
        <authorList>
            <person name="Jaillon O."/>
            <person name="Aury J.-M."/>
            <person name="Brunet F."/>
            <person name="Petit J.-L."/>
            <person name="Stange-Thomann N."/>
            <person name="Mauceli E."/>
            <person name="Bouneau L."/>
            <person name="Fischer C."/>
            <person name="Ozouf-Costaz C."/>
            <person name="Bernot A."/>
            <person name="Nicaud S."/>
            <person name="Jaffe D."/>
            <person name="Fisher S."/>
            <person name="Lutfalla G."/>
            <person name="Dossat C."/>
            <person name="Segurens B."/>
            <person name="Dasilva C."/>
            <person name="Salanoubat M."/>
            <person name="Levy M."/>
            <person name="Boudet N."/>
            <person name="Castellano S."/>
            <person name="Anthouard V."/>
            <person name="Jubin C."/>
            <person name="Castelli V."/>
            <person name="Katinka M."/>
            <person name="Vacherie B."/>
            <person name="Biemont C."/>
            <person name="Skalli Z."/>
            <person name="Cattolico L."/>
            <person name="Poulain J."/>
            <person name="De Berardinis V."/>
            <person name="Cruaud C."/>
            <person name="Duprat S."/>
            <person name="Brottier P."/>
            <person name="Coutanceau J.-P."/>
            <person name="Gouzy J."/>
            <person name="Parra G."/>
            <person name="Lardier G."/>
            <person name="Chapple C."/>
            <person name="McKernan K.J."/>
            <person name="McEwan P."/>
            <person name="Bosak S."/>
            <person name="Kellis M."/>
            <person name="Volff J.-N."/>
            <person name="Guigo R."/>
            <person name="Zody M.C."/>
            <person name="Mesirov J."/>
            <person name="Lindblad-Toh K."/>
            <person name="Birren B."/>
            <person name="Nusbaum C."/>
            <person name="Kahn D."/>
            <person name="Robinson-Rechavi M."/>
            <person name="Laudet V."/>
            <person name="Schachter V."/>
            <person name="Quetier F."/>
            <person name="Saurin W."/>
            <person name="Scarpelli C."/>
            <person name="Wincker P."/>
            <person name="Lander E.S."/>
            <person name="Weissenbach J."/>
            <person name="Roest Crollius H."/>
        </authorList>
    </citation>
    <scope>NUCLEOTIDE SEQUENCE [LARGE SCALE GENOMIC DNA]</scope>
</reference>
<gene>
    <name evidence="1" type="ORF">GSTENG00004925001</name>
</gene>
<protein>
    <submittedName>
        <fullName evidence="1">(spotted green pufferfish) hypothetical protein</fullName>
    </submittedName>
</protein>
<accession>Q4T944</accession>
<name>Q4T944_TETNG</name>
<sequence>CGRGVPSGGGTASAISPEPLLVAMVMDRLTDEVRQESPWTTMFAGDIVMCSREQVEEKLEERRFALESSKTENERDLSGSVRLQGEEIKKGEDLKNLGSTVQTSGECGKEVKKRVQAGWNWWGKVSGVMCDRGVSAKIKRKVDKTVARPAIIFGLETVPLRKRQEAELELAEMKALDHFIQQN</sequence>
<dbReference type="KEGG" id="tng:GSTEN00004925G001"/>
<feature type="non-terminal residue" evidence="1">
    <location>
        <position position="1"/>
    </location>
</feature>
<evidence type="ECO:0000313" key="1">
    <source>
        <dbReference type="EMBL" id="CAF90588.1"/>
    </source>
</evidence>
<dbReference type="PANTHER" id="PTHR46238">
    <property type="entry name" value="REVERSE TRANSCRIPTASE DOMAIN-CONTAINING PROTEIN"/>
    <property type="match status" value="1"/>
</dbReference>